<reference evidence="3 4" key="1">
    <citation type="submission" date="2024-12" db="EMBL/GenBank/DDBJ databases">
        <title>The unique morphological basis and parallel evolutionary history of personate flowers in Penstemon.</title>
        <authorList>
            <person name="Depatie T.H."/>
            <person name="Wessinger C.A."/>
        </authorList>
    </citation>
    <scope>NUCLEOTIDE SEQUENCE [LARGE SCALE GENOMIC DNA]</scope>
    <source>
        <strain evidence="3">WTNN_2</strain>
        <tissue evidence="3">Leaf</tissue>
    </source>
</reference>
<feature type="domain" description="DUF1771" evidence="2">
    <location>
        <begin position="346"/>
        <end position="411"/>
    </location>
</feature>
<dbReference type="PANTHER" id="PTHR47872:SF1">
    <property type="entry name" value="NUCLEAR RNA EXPORT FACTOR SDE5-RELATED"/>
    <property type="match status" value="1"/>
</dbReference>
<dbReference type="Proteomes" id="UP001634393">
    <property type="component" value="Unassembled WGS sequence"/>
</dbReference>
<feature type="compositionally biased region" description="Basic and acidic residues" evidence="1">
    <location>
        <begin position="255"/>
        <end position="265"/>
    </location>
</feature>
<evidence type="ECO:0000313" key="4">
    <source>
        <dbReference type="Proteomes" id="UP001634393"/>
    </source>
</evidence>
<proteinExistence type="predicted"/>
<dbReference type="EMBL" id="JBJXBP010000001">
    <property type="protein sequence ID" value="KAL3851036.1"/>
    <property type="molecule type" value="Genomic_DNA"/>
</dbReference>
<comment type="caution">
    <text evidence="3">The sequence shown here is derived from an EMBL/GenBank/DDBJ whole genome shotgun (WGS) entry which is preliminary data.</text>
</comment>
<evidence type="ECO:0000259" key="2">
    <source>
        <dbReference type="SMART" id="SM01162"/>
    </source>
</evidence>
<evidence type="ECO:0000313" key="3">
    <source>
        <dbReference type="EMBL" id="KAL3851036.1"/>
    </source>
</evidence>
<feature type="region of interest" description="Disordered" evidence="1">
    <location>
        <begin position="245"/>
        <end position="275"/>
    </location>
</feature>
<dbReference type="SMART" id="SM01162">
    <property type="entry name" value="DUF1771"/>
    <property type="match status" value="1"/>
</dbReference>
<sequence length="504" mass="57332">MKEVLPSSTSYTDDDQNNLKQLLDTFGSMVSLEDIAAAYCRADRNICDTAEILCNKNGSTGESFTSKSQEDVESTSGTSSRCQSYNHLEDADDITELKQKRSSASMGTVAGLIGREYVTPRPQSNGSREMSKPVKLSSDEIPMNEIWDDKKELKSVSSNDSMENDMEEFLYKMLGNGFQLEKSVIQDVVGQCGYNIQMSVDKLLDMSAASLEKSDDVIGIASGNTMENSLGLEFTSCRGKSPVIDISERSNTNGHNKDEFILPRSEKKKKKKEKEDIQREVLESLFSVPDRIKEKQESTRPIFHPPRRSPYGRVVTKPLEDTIIEDFTFITRQPVNNRNDEANEIGYDDLRKAVMEYWITMKEYYKSAVDAFSRKDYKKAQKFMEEGNFFMKKAREADEKSAQKLIQDSEEEEEFCFNLHYFDPKEALVQMKLHLTSFSGLPSISYLKFVVGTKDGDTKDGRRKRVIIKLLEKEGIVWTEEGDGWIISIRVDEIDPENLSFANK</sequence>
<dbReference type="AlphaFoldDB" id="A0ABD3UPZ0"/>
<feature type="compositionally biased region" description="Polar residues" evidence="1">
    <location>
        <begin position="74"/>
        <end position="83"/>
    </location>
</feature>
<dbReference type="Pfam" id="PF08590">
    <property type="entry name" value="DUF1771"/>
    <property type="match status" value="1"/>
</dbReference>
<protein>
    <recommendedName>
        <fullName evidence="2">DUF1771 domain-containing protein</fullName>
    </recommendedName>
</protein>
<feature type="compositionally biased region" description="Polar residues" evidence="1">
    <location>
        <begin position="58"/>
        <end position="67"/>
    </location>
</feature>
<dbReference type="Pfam" id="PF24767">
    <property type="entry name" value="UBA_At5g58720"/>
    <property type="match status" value="1"/>
</dbReference>
<keyword evidence="4" id="KW-1185">Reference proteome</keyword>
<dbReference type="InterPro" id="IPR056254">
    <property type="entry name" value="At5g58720/SDE5-like_UBA-like"/>
</dbReference>
<dbReference type="InterPro" id="IPR013899">
    <property type="entry name" value="DUF1771"/>
</dbReference>
<dbReference type="PANTHER" id="PTHR47872">
    <property type="entry name" value="NUCLEAR RNA EXPORT FACTOR SDE5-RELATED"/>
    <property type="match status" value="1"/>
</dbReference>
<organism evidence="3 4">
    <name type="scientific">Penstemon smallii</name>
    <dbReference type="NCBI Taxonomy" id="265156"/>
    <lineage>
        <taxon>Eukaryota</taxon>
        <taxon>Viridiplantae</taxon>
        <taxon>Streptophyta</taxon>
        <taxon>Embryophyta</taxon>
        <taxon>Tracheophyta</taxon>
        <taxon>Spermatophyta</taxon>
        <taxon>Magnoliopsida</taxon>
        <taxon>eudicotyledons</taxon>
        <taxon>Gunneridae</taxon>
        <taxon>Pentapetalae</taxon>
        <taxon>asterids</taxon>
        <taxon>lamiids</taxon>
        <taxon>Lamiales</taxon>
        <taxon>Plantaginaceae</taxon>
        <taxon>Cheloneae</taxon>
        <taxon>Penstemon</taxon>
    </lineage>
</organism>
<gene>
    <name evidence="3" type="ORF">ACJIZ3_012918</name>
</gene>
<accession>A0ABD3UPZ0</accession>
<evidence type="ECO:0000256" key="1">
    <source>
        <dbReference type="SAM" id="MobiDB-lite"/>
    </source>
</evidence>
<feature type="region of interest" description="Disordered" evidence="1">
    <location>
        <begin position="58"/>
        <end position="83"/>
    </location>
</feature>
<name>A0ABD3UPZ0_9LAMI</name>